<sequence length="52" mass="6384">MKEAYYISFKEKRDIIEGYRFDIDSWTSFIWLNSSNFVIGSRSLRPWTLFLR</sequence>
<protein>
    <submittedName>
        <fullName evidence="1">Uncharacterized protein</fullName>
    </submittedName>
</protein>
<dbReference type="Proteomes" id="UP000823775">
    <property type="component" value="Unassembled WGS sequence"/>
</dbReference>
<reference evidence="1 2" key="1">
    <citation type="journal article" date="2021" name="BMC Genomics">
        <title>Datura genome reveals duplications of psychoactive alkaloid biosynthetic genes and high mutation rate following tissue culture.</title>
        <authorList>
            <person name="Rajewski A."/>
            <person name="Carter-House D."/>
            <person name="Stajich J."/>
            <person name="Litt A."/>
        </authorList>
    </citation>
    <scope>NUCLEOTIDE SEQUENCE [LARGE SCALE GENOMIC DNA]</scope>
    <source>
        <strain evidence="1">AR-01</strain>
    </source>
</reference>
<evidence type="ECO:0000313" key="2">
    <source>
        <dbReference type="Proteomes" id="UP000823775"/>
    </source>
</evidence>
<name>A0ABS8VKQ5_DATST</name>
<gene>
    <name evidence="1" type="ORF">HAX54_036458</name>
</gene>
<accession>A0ABS8VKQ5</accession>
<keyword evidence="2" id="KW-1185">Reference proteome</keyword>
<feature type="non-terminal residue" evidence="1">
    <location>
        <position position="52"/>
    </location>
</feature>
<dbReference type="EMBL" id="JACEIK010004833">
    <property type="protein sequence ID" value="MCD9646539.1"/>
    <property type="molecule type" value="Genomic_DNA"/>
</dbReference>
<evidence type="ECO:0000313" key="1">
    <source>
        <dbReference type="EMBL" id="MCD9646539.1"/>
    </source>
</evidence>
<proteinExistence type="predicted"/>
<comment type="caution">
    <text evidence="1">The sequence shown here is derived from an EMBL/GenBank/DDBJ whole genome shotgun (WGS) entry which is preliminary data.</text>
</comment>
<organism evidence="1 2">
    <name type="scientific">Datura stramonium</name>
    <name type="common">Jimsonweed</name>
    <name type="synonym">Common thornapple</name>
    <dbReference type="NCBI Taxonomy" id="4076"/>
    <lineage>
        <taxon>Eukaryota</taxon>
        <taxon>Viridiplantae</taxon>
        <taxon>Streptophyta</taxon>
        <taxon>Embryophyta</taxon>
        <taxon>Tracheophyta</taxon>
        <taxon>Spermatophyta</taxon>
        <taxon>Magnoliopsida</taxon>
        <taxon>eudicotyledons</taxon>
        <taxon>Gunneridae</taxon>
        <taxon>Pentapetalae</taxon>
        <taxon>asterids</taxon>
        <taxon>lamiids</taxon>
        <taxon>Solanales</taxon>
        <taxon>Solanaceae</taxon>
        <taxon>Solanoideae</taxon>
        <taxon>Datureae</taxon>
        <taxon>Datura</taxon>
    </lineage>
</organism>